<name>A0A944CIH2_9BACI</name>
<accession>A0A944CIH2</accession>
<comment type="caution">
    <text evidence="2">The sequence shown here is derived from an EMBL/GenBank/DDBJ whole genome shotgun (WGS) entry which is preliminary data.</text>
</comment>
<keyword evidence="1" id="KW-0812">Transmembrane</keyword>
<dbReference type="Proteomes" id="UP000761411">
    <property type="component" value="Unassembled WGS sequence"/>
</dbReference>
<evidence type="ECO:0000313" key="3">
    <source>
        <dbReference type="Proteomes" id="UP000761411"/>
    </source>
</evidence>
<evidence type="ECO:0000313" key="2">
    <source>
        <dbReference type="EMBL" id="MBS8263623.1"/>
    </source>
</evidence>
<keyword evidence="3" id="KW-1185">Reference proteome</keyword>
<keyword evidence="1" id="KW-0472">Membrane</keyword>
<sequence length="111" mass="12624">MVNKVLRHSVLLISIFIGWVGVTITPLFDSVTVNSDYDLTKHRLGRPLPFIEQHTSLTPMEDAYPFKLGLVSPQEHPTTLLIGNYLCLVVAAVFAVYMSLFSLQFLYKRIR</sequence>
<dbReference type="AlphaFoldDB" id="A0A944CIH2"/>
<evidence type="ECO:0000256" key="1">
    <source>
        <dbReference type="SAM" id="Phobius"/>
    </source>
</evidence>
<keyword evidence="1" id="KW-1133">Transmembrane helix</keyword>
<dbReference type="EMBL" id="QTKX01000001">
    <property type="protein sequence ID" value="MBS8263623.1"/>
    <property type="molecule type" value="Genomic_DNA"/>
</dbReference>
<reference evidence="2 3" key="1">
    <citation type="journal article" date="2021" name="Microorganisms">
        <title>Bacterial Dimethylsulfoniopropionate Biosynthesis in the East China Sea.</title>
        <authorList>
            <person name="Liu J."/>
            <person name="Zhang Y."/>
            <person name="Liu J."/>
            <person name="Zhong H."/>
            <person name="Williams B.T."/>
            <person name="Zheng Y."/>
            <person name="Curson A.R.J."/>
            <person name="Sun C."/>
            <person name="Sun H."/>
            <person name="Song D."/>
            <person name="Wagner Mackenzie B."/>
            <person name="Bermejo Martinez A."/>
            <person name="Todd J.D."/>
            <person name="Zhang X.H."/>
        </authorList>
    </citation>
    <scope>NUCLEOTIDE SEQUENCE [LARGE SCALE GENOMIC DNA]</scope>
    <source>
        <strain evidence="2 3">ESS08</strain>
    </source>
</reference>
<feature type="transmembrane region" description="Helical" evidence="1">
    <location>
        <begin position="82"/>
        <end position="107"/>
    </location>
</feature>
<protein>
    <recommendedName>
        <fullName evidence="4">DUF4306 domain-containing protein</fullName>
    </recommendedName>
</protein>
<dbReference type="RefSeq" id="WP_213367175.1">
    <property type="nucleotide sequence ID" value="NZ_QTKX01000001.1"/>
</dbReference>
<feature type="transmembrane region" description="Helical" evidence="1">
    <location>
        <begin position="9"/>
        <end position="28"/>
    </location>
</feature>
<proteinExistence type="predicted"/>
<organism evidence="2 3">
    <name type="scientific">Mesobacillus boroniphilus</name>
    <dbReference type="NCBI Taxonomy" id="308892"/>
    <lineage>
        <taxon>Bacteria</taxon>
        <taxon>Bacillati</taxon>
        <taxon>Bacillota</taxon>
        <taxon>Bacilli</taxon>
        <taxon>Bacillales</taxon>
        <taxon>Bacillaceae</taxon>
        <taxon>Mesobacillus</taxon>
    </lineage>
</organism>
<gene>
    <name evidence="2" type="ORF">DYI25_04090</name>
</gene>
<evidence type="ECO:0008006" key="4">
    <source>
        <dbReference type="Google" id="ProtNLM"/>
    </source>
</evidence>